<protein>
    <submittedName>
        <fullName evidence="3">U7 snRNA-associated Sm-like protein LSm10</fullName>
    </submittedName>
</protein>
<evidence type="ECO:0000259" key="2">
    <source>
        <dbReference type="PROSITE" id="PS52002"/>
    </source>
</evidence>
<gene>
    <name evidence="3" type="ORF">KP79_PYT07483</name>
</gene>
<dbReference type="SUPFAM" id="SSF50182">
    <property type="entry name" value="Sm-like ribonucleoproteins"/>
    <property type="match status" value="1"/>
</dbReference>
<evidence type="ECO:0000313" key="4">
    <source>
        <dbReference type="Proteomes" id="UP000242188"/>
    </source>
</evidence>
<dbReference type="PANTHER" id="PTHR21196">
    <property type="entry name" value="U7 SNRNA-ASSOCIATED SM-LIKE PROTEIN LSM10"/>
    <property type="match status" value="1"/>
</dbReference>
<keyword evidence="4" id="KW-1185">Reference proteome</keyword>
<dbReference type="CDD" id="cd01733">
    <property type="entry name" value="LSm10"/>
    <property type="match status" value="1"/>
</dbReference>
<dbReference type="OrthoDB" id="10256176at2759"/>
<dbReference type="AlphaFoldDB" id="A0A210QQF6"/>
<dbReference type="Pfam" id="PF01423">
    <property type="entry name" value="LSM"/>
    <property type="match status" value="1"/>
</dbReference>
<feature type="domain" description="Sm" evidence="2">
    <location>
        <begin position="13"/>
        <end position="85"/>
    </location>
</feature>
<reference evidence="3 4" key="1">
    <citation type="journal article" date="2017" name="Nat. Ecol. Evol.">
        <title>Scallop genome provides insights into evolution of bilaterian karyotype and development.</title>
        <authorList>
            <person name="Wang S."/>
            <person name="Zhang J."/>
            <person name="Jiao W."/>
            <person name="Li J."/>
            <person name="Xun X."/>
            <person name="Sun Y."/>
            <person name="Guo X."/>
            <person name="Huan P."/>
            <person name="Dong B."/>
            <person name="Zhang L."/>
            <person name="Hu X."/>
            <person name="Sun X."/>
            <person name="Wang J."/>
            <person name="Zhao C."/>
            <person name="Wang Y."/>
            <person name="Wang D."/>
            <person name="Huang X."/>
            <person name="Wang R."/>
            <person name="Lv J."/>
            <person name="Li Y."/>
            <person name="Zhang Z."/>
            <person name="Liu B."/>
            <person name="Lu W."/>
            <person name="Hui Y."/>
            <person name="Liang J."/>
            <person name="Zhou Z."/>
            <person name="Hou R."/>
            <person name="Li X."/>
            <person name="Liu Y."/>
            <person name="Li H."/>
            <person name="Ning X."/>
            <person name="Lin Y."/>
            <person name="Zhao L."/>
            <person name="Xing Q."/>
            <person name="Dou J."/>
            <person name="Li Y."/>
            <person name="Mao J."/>
            <person name="Guo H."/>
            <person name="Dou H."/>
            <person name="Li T."/>
            <person name="Mu C."/>
            <person name="Jiang W."/>
            <person name="Fu Q."/>
            <person name="Fu X."/>
            <person name="Miao Y."/>
            <person name="Liu J."/>
            <person name="Yu Q."/>
            <person name="Li R."/>
            <person name="Liao H."/>
            <person name="Li X."/>
            <person name="Kong Y."/>
            <person name="Jiang Z."/>
            <person name="Chourrout D."/>
            <person name="Li R."/>
            <person name="Bao Z."/>
        </authorList>
    </citation>
    <scope>NUCLEOTIDE SEQUENCE [LARGE SCALE GENOMIC DNA]</scope>
    <source>
        <strain evidence="3 4">PY_sf001</strain>
    </source>
</reference>
<dbReference type="InterPro" id="IPR001163">
    <property type="entry name" value="Sm_dom_euk/arc"/>
</dbReference>
<dbReference type="GO" id="GO:0071254">
    <property type="term" value="C:cytoplasmic U snRNP body"/>
    <property type="evidence" value="ECO:0007669"/>
    <property type="project" value="TreeGrafter"/>
</dbReference>
<dbReference type="InterPro" id="IPR010920">
    <property type="entry name" value="LSM_dom_sf"/>
</dbReference>
<dbReference type="PROSITE" id="PS52002">
    <property type="entry name" value="SM"/>
    <property type="match status" value="1"/>
</dbReference>
<feature type="compositionally biased region" description="Basic and acidic residues" evidence="1">
    <location>
        <begin position="153"/>
        <end position="162"/>
    </location>
</feature>
<name>A0A210QQF6_MIZYE</name>
<dbReference type="Proteomes" id="UP000242188">
    <property type="component" value="Unassembled WGS sequence"/>
</dbReference>
<accession>A0A210QQF6</accession>
<dbReference type="Gene3D" id="2.30.30.100">
    <property type="match status" value="1"/>
</dbReference>
<dbReference type="EMBL" id="NEDP02002412">
    <property type="protein sequence ID" value="OWF50960.1"/>
    <property type="molecule type" value="Genomic_DNA"/>
</dbReference>
<evidence type="ECO:0000313" key="3">
    <source>
        <dbReference type="EMBL" id="OWF50960.1"/>
    </source>
</evidence>
<dbReference type="PANTHER" id="PTHR21196:SF1">
    <property type="entry name" value="U7 SNRNA-ASSOCIATED SM-LIKE PROTEIN LSM10"/>
    <property type="match status" value="1"/>
</dbReference>
<evidence type="ECO:0000256" key="1">
    <source>
        <dbReference type="SAM" id="MobiDB-lite"/>
    </source>
</evidence>
<dbReference type="STRING" id="6573.A0A210QQF6"/>
<comment type="caution">
    <text evidence="3">The sequence shown here is derived from an EMBL/GenBank/DDBJ whole genome shotgun (WGS) entry which is preliminary data.</text>
</comment>
<feature type="region of interest" description="Disordered" evidence="1">
    <location>
        <begin position="120"/>
        <end position="162"/>
    </location>
</feature>
<dbReference type="GO" id="GO:0071208">
    <property type="term" value="F:histone pre-mRNA DCP binding"/>
    <property type="evidence" value="ECO:0007669"/>
    <property type="project" value="TreeGrafter"/>
</dbReference>
<dbReference type="GO" id="GO:0006398">
    <property type="term" value="P:mRNA 3'-end processing by stem-loop binding and cleavage"/>
    <property type="evidence" value="ECO:0007669"/>
    <property type="project" value="TreeGrafter"/>
</dbReference>
<organism evidence="3 4">
    <name type="scientific">Mizuhopecten yessoensis</name>
    <name type="common">Japanese scallop</name>
    <name type="synonym">Patinopecten yessoensis</name>
    <dbReference type="NCBI Taxonomy" id="6573"/>
    <lineage>
        <taxon>Eukaryota</taxon>
        <taxon>Metazoa</taxon>
        <taxon>Spiralia</taxon>
        <taxon>Lophotrochozoa</taxon>
        <taxon>Mollusca</taxon>
        <taxon>Bivalvia</taxon>
        <taxon>Autobranchia</taxon>
        <taxon>Pteriomorphia</taxon>
        <taxon>Pectinida</taxon>
        <taxon>Pectinoidea</taxon>
        <taxon>Pectinidae</taxon>
        <taxon>Mizuhopecten</taxon>
    </lineage>
</organism>
<dbReference type="InterPro" id="IPR052840">
    <property type="entry name" value="U7_snRNA_Sm-like"/>
</dbReference>
<dbReference type="SMART" id="SM00651">
    <property type="entry name" value="Sm"/>
    <property type="match status" value="1"/>
</dbReference>
<feature type="compositionally biased region" description="Basic and acidic residues" evidence="1">
    <location>
        <begin position="120"/>
        <end position="144"/>
    </location>
</feature>
<dbReference type="GO" id="GO:0071209">
    <property type="term" value="F:U7 snRNA binding"/>
    <property type="evidence" value="ECO:0007669"/>
    <property type="project" value="TreeGrafter"/>
</dbReference>
<sequence length="162" mass="19133">MASDRERFKIRNSLICLLKAVEGKVTTVELRNESTVSGFVEHVDAYMNVTMTDVSFRNYKGKVSSFEQFFVQGINIRFVQIPDEVDMKKAIEFYANLDRKRAEEIREELRNATMLKMQRKERNYKKSEEMRIKKQMKLRKEQQKGEQIATIDHTLKKDKNGS</sequence>
<proteinExistence type="predicted"/>
<dbReference type="GO" id="GO:0016604">
    <property type="term" value="C:nuclear body"/>
    <property type="evidence" value="ECO:0007669"/>
    <property type="project" value="TreeGrafter"/>
</dbReference>
<dbReference type="InterPro" id="IPR047575">
    <property type="entry name" value="Sm"/>
</dbReference>